<dbReference type="VEuPathDB" id="AmoebaDB:NAEGRDRAFT_62005"/>
<reference evidence="1 2" key="1">
    <citation type="journal article" date="2010" name="Cell">
        <title>The genome of Naegleria gruberi illuminates early eukaryotic versatility.</title>
        <authorList>
            <person name="Fritz-Laylin L.K."/>
            <person name="Prochnik S.E."/>
            <person name="Ginger M.L."/>
            <person name="Dacks J.B."/>
            <person name="Carpenter M.L."/>
            <person name="Field M.C."/>
            <person name="Kuo A."/>
            <person name="Paredez A."/>
            <person name="Chapman J."/>
            <person name="Pham J."/>
            <person name="Shu S."/>
            <person name="Neupane R."/>
            <person name="Cipriano M."/>
            <person name="Mancuso J."/>
            <person name="Tu H."/>
            <person name="Salamov A."/>
            <person name="Lindquist E."/>
            <person name="Shapiro H."/>
            <person name="Lucas S."/>
            <person name="Grigoriev I.V."/>
            <person name="Cande W.Z."/>
            <person name="Fulton C."/>
            <person name="Rokhsar D.S."/>
            <person name="Dawson S.C."/>
        </authorList>
    </citation>
    <scope>NUCLEOTIDE SEQUENCE [LARGE SCALE GENOMIC DNA]</scope>
    <source>
        <strain evidence="1 2">NEG-M</strain>
    </source>
</reference>
<keyword evidence="2" id="KW-1185">Reference proteome</keyword>
<dbReference type="GeneID" id="8863472"/>
<dbReference type="AlphaFoldDB" id="D2UZN6"/>
<accession>D2UZN6</accession>
<dbReference type="Proteomes" id="UP000006671">
    <property type="component" value="Unassembled WGS sequence"/>
</dbReference>
<protein>
    <submittedName>
        <fullName evidence="1">Predicted protein</fullName>
    </submittedName>
</protein>
<evidence type="ECO:0000313" key="1">
    <source>
        <dbReference type="EMBL" id="EFC50191.1"/>
    </source>
</evidence>
<sequence length="105" mass="11820">MLILSESVTSQLKILINDSISDLKNGEFNFFGVFKAIVEKELDLVSSIYIGDAFGNKVGVFYYGGEVYMMNSSQSLNSLTFCQDWTSKSECEMQILLLDGNCLRY</sequence>
<name>D2UZN6_NAEGR</name>
<gene>
    <name evidence="1" type="ORF">NAEGRDRAFT_62005</name>
</gene>
<dbReference type="KEGG" id="ngr:NAEGRDRAFT_62005"/>
<dbReference type="EMBL" id="GG738846">
    <property type="protein sequence ID" value="EFC50191.1"/>
    <property type="molecule type" value="Genomic_DNA"/>
</dbReference>
<evidence type="ECO:0000313" key="2">
    <source>
        <dbReference type="Proteomes" id="UP000006671"/>
    </source>
</evidence>
<dbReference type="InParanoid" id="D2UZN6"/>
<dbReference type="RefSeq" id="XP_002682935.1">
    <property type="nucleotide sequence ID" value="XM_002682889.1"/>
</dbReference>
<proteinExistence type="predicted"/>
<organism evidence="2">
    <name type="scientific">Naegleria gruberi</name>
    <name type="common">Amoeba</name>
    <dbReference type="NCBI Taxonomy" id="5762"/>
    <lineage>
        <taxon>Eukaryota</taxon>
        <taxon>Discoba</taxon>
        <taxon>Heterolobosea</taxon>
        <taxon>Tetramitia</taxon>
        <taxon>Eutetramitia</taxon>
        <taxon>Vahlkampfiidae</taxon>
        <taxon>Naegleria</taxon>
    </lineage>
</organism>